<dbReference type="EMBL" id="CP129015">
    <property type="protein sequence ID" value="WLR44480.1"/>
    <property type="molecule type" value="Genomic_DNA"/>
</dbReference>
<protein>
    <submittedName>
        <fullName evidence="1">Phage tail protein</fullName>
    </submittedName>
</protein>
<name>A0ABY9K3X0_9BACI</name>
<organism evidence="1 2">
    <name type="scientific">Bacillus carboniphilus</name>
    <dbReference type="NCBI Taxonomy" id="86663"/>
    <lineage>
        <taxon>Bacteria</taxon>
        <taxon>Bacillati</taxon>
        <taxon>Bacillota</taxon>
        <taxon>Bacilli</taxon>
        <taxon>Bacillales</taxon>
        <taxon>Bacillaceae</taxon>
        <taxon>Bacillus</taxon>
    </lineage>
</organism>
<geneLocation type="plasmid" evidence="1 2">
    <name>unnamed2</name>
</geneLocation>
<gene>
    <name evidence="1" type="ORF">LC087_19455</name>
</gene>
<keyword evidence="1" id="KW-0614">Plasmid</keyword>
<proteinExistence type="predicted"/>
<reference evidence="1 2" key="1">
    <citation type="submission" date="2023-06" db="EMBL/GenBank/DDBJ databases">
        <title>Five Gram-positive bacteria isolated from mangrove sediments in Shenzhen, Guangdong, China.</title>
        <authorList>
            <person name="Yu S."/>
            <person name="Zheng W."/>
            <person name="Huang Y."/>
        </authorList>
    </citation>
    <scope>NUCLEOTIDE SEQUENCE [LARGE SCALE GENOMIC DNA]</scope>
    <source>
        <strain evidence="1 2">SaN35-3</strain>
        <plasmid evidence="1 2">unnamed2</plasmid>
    </source>
</reference>
<keyword evidence="2" id="KW-1185">Reference proteome</keyword>
<accession>A0ABY9K3X0</accession>
<evidence type="ECO:0000313" key="1">
    <source>
        <dbReference type="EMBL" id="WLR44480.1"/>
    </source>
</evidence>
<evidence type="ECO:0000313" key="2">
    <source>
        <dbReference type="Proteomes" id="UP001197974"/>
    </source>
</evidence>
<dbReference type="Proteomes" id="UP001197974">
    <property type="component" value="Plasmid unnamed2"/>
</dbReference>
<sequence length="191" mass="20961">MMATVIEEFDAMSIKNVALQFIKGGTKEDGKPFGCVGTIGGETEMKELIKRCEGIEAKKTSKPQKHNLTVSAHVDCQVLRDIFGLKTDGLKTGVYSYGTASKGANFVLTADVIDEFEDVTKMIAFPNCSTASGLKINIENGADEVAEIELEFTALADDSGELYYEAFVDELEDDVVKTDWHKNFNRELVEA</sequence>
<dbReference type="RefSeq" id="WP_226540873.1">
    <property type="nucleotide sequence ID" value="NZ_CP129015.1"/>
</dbReference>